<keyword evidence="2" id="KW-0812">Transmembrane</keyword>
<dbReference type="RefSeq" id="XP_049179242.1">
    <property type="nucleotide sequence ID" value="XM_049325147.1"/>
</dbReference>
<dbReference type="PROSITE" id="PS50297">
    <property type="entry name" value="ANK_REP_REGION"/>
    <property type="match status" value="1"/>
</dbReference>
<proteinExistence type="predicted"/>
<keyword evidence="8" id="KW-1185">Reference proteome</keyword>
<reference evidence="7" key="1">
    <citation type="journal article" date="2022" name="DNA Res.">
        <title>Genome analysis of five recently described species of the CUG-Ser clade uncovers Candida theae as a new hybrid lineage with pathogenic potential in the Candida parapsilosis species complex.</title>
        <authorList>
            <person name="Mixao V."/>
            <person name="Del Olmo V."/>
            <person name="Hegedusova E."/>
            <person name="Saus E."/>
            <person name="Pryszcz L."/>
            <person name="Cillingova A."/>
            <person name="Nosek J."/>
            <person name="Gabaldon T."/>
        </authorList>
    </citation>
    <scope>NUCLEOTIDE SEQUENCE</scope>
    <source>
        <strain evidence="7">CBS 10844</strain>
    </source>
</reference>
<dbReference type="Pfam" id="PF12796">
    <property type="entry name" value="Ank_2"/>
    <property type="match status" value="1"/>
</dbReference>
<dbReference type="SUPFAM" id="SSF48403">
    <property type="entry name" value="Ankyrin repeat"/>
    <property type="match status" value="1"/>
</dbReference>
<dbReference type="GeneID" id="73381394"/>
<feature type="region of interest" description="Disordered" evidence="6">
    <location>
        <begin position="541"/>
        <end position="581"/>
    </location>
</feature>
<dbReference type="PANTHER" id="PTHR12883">
    <property type="entry name" value="ADIPOCYTE-SPECIFIC PROTEIN 4-RELATED"/>
    <property type="match status" value="1"/>
</dbReference>
<dbReference type="InterPro" id="IPR002110">
    <property type="entry name" value="Ankyrin_rpt"/>
</dbReference>
<sequence length="581" mass="67070">MVSNIWTAAADNHLESVQRFINSGDFTANSKDPNGYTPIHAAASYGHLDLIEYLVSQKGGDINIQDNEGDTPLHHVEDLTTAKALIEQYHADYKIKNNDGLTASEFIEQEDEFPQVAKYLKSLTHDRVEENDIKAGNASRFLESLPRPGTIDGHEIKYTLENDREGAAEEELSSEELEKRRRKIESILNSDNPELGLRELVKNAVHEGMLQYNEMEQQKRSNTEHISVPNKASDLTLEELKAMSIWQRAAIRDWRLEFFTIGFILLFVLLYKAGDLYNKSKVISFLKAIEPTFKKQFFQFGVLPNRLYVKDSSENYASYATGRLNIAKVDLKFTLAPRQNVFLWIMEYCFSIFTSSVRSPVDKVDIIITPSGKYDNFISSIVSKLGMDEARKLNYFLSLCKTTDSQVLPQSFVYMSEANEFQEKITTNDLKQALTLQSASYVKFIAFTDQPTIKPENLREFIPNRRVVIELKLTNNKEALKVISNVLEAVFNIVDKLSDQSITFRPETIRKIVKTREFEIEKLKKIEQEAKDEKLAEEQAKLKREERDKLRNMSREDQLKAEKRAQERKQKKMQRKQKVRM</sequence>
<dbReference type="AlphaFoldDB" id="A0AAI9SVX0"/>
<name>A0AAI9SVX0_9ASCO</name>
<dbReference type="Proteomes" id="UP001202479">
    <property type="component" value="Unassembled WGS sequence"/>
</dbReference>
<evidence type="ECO:0000313" key="7">
    <source>
        <dbReference type="EMBL" id="KAI3403495.2"/>
    </source>
</evidence>
<organism evidence="7 8">
    <name type="scientific">Candida oxycetoniae</name>
    <dbReference type="NCBI Taxonomy" id="497107"/>
    <lineage>
        <taxon>Eukaryota</taxon>
        <taxon>Fungi</taxon>
        <taxon>Dikarya</taxon>
        <taxon>Ascomycota</taxon>
        <taxon>Saccharomycotina</taxon>
        <taxon>Pichiomycetes</taxon>
        <taxon>Debaryomycetaceae</taxon>
        <taxon>Candida/Lodderomyces clade</taxon>
        <taxon>Candida</taxon>
    </lineage>
</organism>
<evidence type="ECO:0000256" key="3">
    <source>
        <dbReference type="ARBA" id="ARBA00022989"/>
    </source>
</evidence>
<dbReference type="SMART" id="SM00248">
    <property type="entry name" value="ANK"/>
    <property type="match status" value="1"/>
</dbReference>
<keyword evidence="3" id="KW-1133">Transmembrane helix</keyword>
<evidence type="ECO:0000256" key="2">
    <source>
        <dbReference type="ARBA" id="ARBA00022692"/>
    </source>
</evidence>
<evidence type="ECO:0000256" key="4">
    <source>
        <dbReference type="ARBA" id="ARBA00023136"/>
    </source>
</evidence>
<dbReference type="GO" id="GO:0005783">
    <property type="term" value="C:endoplasmic reticulum"/>
    <property type="evidence" value="ECO:0007669"/>
    <property type="project" value="InterPro"/>
</dbReference>
<dbReference type="Pfam" id="PF07946">
    <property type="entry name" value="CCDC47"/>
    <property type="match status" value="1"/>
</dbReference>
<dbReference type="PANTHER" id="PTHR12883:SF0">
    <property type="entry name" value="PAT COMPLEX SUBUNIT CCDC47"/>
    <property type="match status" value="1"/>
</dbReference>
<dbReference type="GO" id="GO:0032469">
    <property type="term" value="P:endoplasmic reticulum calcium ion homeostasis"/>
    <property type="evidence" value="ECO:0007669"/>
    <property type="project" value="InterPro"/>
</dbReference>
<evidence type="ECO:0008006" key="9">
    <source>
        <dbReference type="Google" id="ProtNLM"/>
    </source>
</evidence>
<feature type="repeat" description="ANK" evidence="5">
    <location>
        <begin position="34"/>
        <end position="67"/>
    </location>
</feature>
<dbReference type="InterPro" id="IPR036770">
    <property type="entry name" value="Ankyrin_rpt-contain_sf"/>
</dbReference>
<dbReference type="InterPro" id="IPR012879">
    <property type="entry name" value="CCDC47"/>
</dbReference>
<feature type="compositionally biased region" description="Basic and acidic residues" evidence="6">
    <location>
        <begin position="541"/>
        <end position="568"/>
    </location>
</feature>
<keyword evidence="4" id="KW-0472">Membrane</keyword>
<evidence type="ECO:0000256" key="5">
    <source>
        <dbReference type="PROSITE-ProRule" id="PRU00023"/>
    </source>
</evidence>
<comment type="caution">
    <text evidence="7">The sequence shown here is derived from an EMBL/GenBank/DDBJ whole genome shotgun (WGS) entry which is preliminary data.</text>
</comment>
<dbReference type="GO" id="GO:0016020">
    <property type="term" value="C:membrane"/>
    <property type="evidence" value="ECO:0007669"/>
    <property type="project" value="UniProtKB-SubCell"/>
</dbReference>
<accession>A0AAI9SVX0</accession>
<comment type="subcellular location">
    <subcellularLocation>
        <location evidence="1">Membrane</location>
        <topology evidence="1">Single-pass membrane protein</topology>
    </subcellularLocation>
</comment>
<evidence type="ECO:0000313" key="8">
    <source>
        <dbReference type="Proteomes" id="UP001202479"/>
    </source>
</evidence>
<dbReference type="GO" id="GO:0005509">
    <property type="term" value="F:calcium ion binding"/>
    <property type="evidence" value="ECO:0007669"/>
    <property type="project" value="InterPro"/>
</dbReference>
<dbReference type="PROSITE" id="PS50088">
    <property type="entry name" value="ANK_REPEAT"/>
    <property type="match status" value="1"/>
</dbReference>
<keyword evidence="5" id="KW-0040">ANK repeat</keyword>
<feature type="compositionally biased region" description="Basic residues" evidence="6">
    <location>
        <begin position="569"/>
        <end position="581"/>
    </location>
</feature>
<evidence type="ECO:0000256" key="6">
    <source>
        <dbReference type="SAM" id="MobiDB-lite"/>
    </source>
</evidence>
<dbReference type="EMBL" id="JAHUZD010000126">
    <property type="protein sequence ID" value="KAI3403495.2"/>
    <property type="molecule type" value="Genomic_DNA"/>
</dbReference>
<dbReference type="Gene3D" id="1.25.40.20">
    <property type="entry name" value="Ankyrin repeat-containing domain"/>
    <property type="match status" value="1"/>
</dbReference>
<gene>
    <name evidence="7" type="ORF">KGF56_003779</name>
</gene>
<evidence type="ECO:0000256" key="1">
    <source>
        <dbReference type="ARBA" id="ARBA00004167"/>
    </source>
</evidence>
<protein>
    <recommendedName>
        <fullName evidence="9">Ankyrin repeat-containing protein</fullName>
    </recommendedName>
</protein>
<dbReference type="CDD" id="cd22249">
    <property type="entry name" value="UDM1_RNF168_RNF169-like"/>
    <property type="match status" value="1"/>
</dbReference>